<keyword evidence="2" id="KW-1185">Reference proteome</keyword>
<dbReference type="AlphaFoldDB" id="A0A9N8W1U8"/>
<sequence>MGQTRLREQDDARGPDVTLIRQMVVIGGITSYGVFTFSNTNRAESKTIRCYAAMRCNGALLFFNGAQLTIR</sequence>
<evidence type="ECO:0000313" key="2">
    <source>
        <dbReference type="Proteomes" id="UP000789342"/>
    </source>
</evidence>
<gene>
    <name evidence="1" type="ORF">AMORRO_LOCUS1995</name>
</gene>
<dbReference type="Proteomes" id="UP000789342">
    <property type="component" value="Unassembled WGS sequence"/>
</dbReference>
<dbReference type="EMBL" id="CAJVPV010000791">
    <property type="protein sequence ID" value="CAG8474147.1"/>
    <property type="molecule type" value="Genomic_DNA"/>
</dbReference>
<name>A0A9N8W1U8_9GLOM</name>
<proteinExistence type="predicted"/>
<organism evidence="1 2">
    <name type="scientific">Acaulospora morrowiae</name>
    <dbReference type="NCBI Taxonomy" id="94023"/>
    <lineage>
        <taxon>Eukaryota</taxon>
        <taxon>Fungi</taxon>
        <taxon>Fungi incertae sedis</taxon>
        <taxon>Mucoromycota</taxon>
        <taxon>Glomeromycotina</taxon>
        <taxon>Glomeromycetes</taxon>
        <taxon>Diversisporales</taxon>
        <taxon>Acaulosporaceae</taxon>
        <taxon>Acaulospora</taxon>
    </lineage>
</organism>
<comment type="caution">
    <text evidence="1">The sequence shown here is derived from an EMBL/GenBank/DDBJ whole genome shotgun (WGS) entry which is preliminary data.</text>
</comment>
<reference evidence="1" key="1">
    <citation type="submission" date="2021-06" db="EMBL/GenBank/DDBJ databases">
        <authorList>
            <person name="Kallberg Y."/>
            <person name="Tangrot J."/>
            <person name="Rosling A."/>
        </authorList>
    </citation>
    <scope>NUCLEOTIDE SEQUENCE</scope>
    <source>
        <strain evidence="1">CL551</strain>
    </source>
</reference>
<accession>A0A9N8W1U8</accession>
<protein>
    <submittedName>
        <fullName evidence="1">18810_t:CDS:1</fullName>
    </submittedName>
</protein>
<evidence type="ECO:0000313" key="1">
    <source>
        <dbReference type="EMBL" id="CAG8474147.1"/>
    </source>
</evidence>